<protein>
    <recommendedName>
        <fullName evidence="8">Profilin</fullName>
    </recommendedName>
</protein>
<evidence type="ECO:0000256" key="7">
    <source>
        <dbReference type="RuleBase" id="RU003908"/>
    </source>
</evidence>
<organism evidence="9">
    <name type="scientific">Lotus japonicus</name>
    <name type="common">Lotus corniculatus var. japonicus</name>
    <dbReference type="NCBI Taxonomy" id="34305"/>
    <lineage>
        <taxon>Eukaryota</taxon>
        <taxon>Viridiplantae</taxon>
        <taxon>Streptophyta</taxon>
        <taxon>Embryophyta</taxon>
        <taxon>Tracheophyta</taxon>
        <taxon>Spermatophyta</taxon>
        <taxon>Magnoliopsida</taxon>
        <taxon>eudicotyledons</taxon>
        <taxon>Gunneridae</taxon>
        <taxon>Pentapetalae</taxon>
        <taxon>rosids</taxon>
        <taxon>fabids</taxon>
        <taxon>Fabales</taxon>
        <taxon>Fabaceae</taxon>
        <taxon>Papilionoideae</taxon>
        <taxon>50 kb inversion clade</taxon>
        <taxon>NPAAA clade</taxon>
        <taxon>Hologalegina</taxon>
        <taxon>robinioid clade</taxon>
        <taxon>Loteae</taxon>
        <taxon>Lotus</taxon>
    </lineage>
</organism>
<proteinExistence type="evidence at transcript level"/>
<accession>I3SEE5</accession>
<dbReference type="SMART" id="SM00392">
    <property type="entry name" value="PROF"/>
    <property type="match status" value="1"/>
</dbReference>
<dbReference type="PRINTS" id="PR01640">
    <property type="entry name" value="PROFILINPLNT"/>
</dbReference>
<dbReference type="GO" id="GO:0005856">
    <property type="term" value="C:cytoskeleton"/>
    <property type="evidence" value="ECO:0007669"/>
    <property type="project" value="UniProtKB-SubCell"/>
</dbReference>
<dbReference type="InterPro" id="IPR048278">
    <property type="entry name" value="PFN"/>
</dbReference>
<reference evidence="9" key="1">
    <citation type="submission" date="2012-05" db="EMBL/GenBank/DDBJ databases">
        <authorList>
            <person name="Krishnakumar V."/>
            <person name="Cheung F."/>
            <person name="Xiao Y."/>
            <person name="Chan A."/>
            <person name="Moskal W.A."/>
            <person name="Town C.D."/>
        </authorList>
    </citation>
    <scope>NUCLEOTIDE SEQUENCE</scope>
</reference>
<dbReference type="GO" id="GO:0003785">
    <property type="term" value="F:actin monomer binding"/>
    <property type="evidence" value="ECO:0007669"/>
    <property type="project" value="TreeGrafter"/>
</dbReference>
<dbReference type="EMBL" id="BT138842">
    <property type="protein sequence ID" value="AFK38637.1"/>
    <property type="molecule type" value="mRNA"/>
</dbReference>
<evidence type="ECO:0000256" key="4">
    <source>
        <dbReference type="ARBA" id="ARBA00022490"/>
    </source>
</evidence>
<evidence type="ECO:0000256" key="2">
    <source>
        <dbReference type="ARBA" id="ARBA00010058"/>
    </source>
</evidence>
<evidence type="ECO:0000256" key="5">
    <source>
        <dbReference type="ARBA" id="ARBA00023203"/>
    </source>
</evidence>
<comment type="similarity">
    <text evidence="2 8">Belongs to the profilin family.</text>
</comment>
<dbReference type="PRINTS" id="PR00392">
    <property type="entry name" value="PROFILIN"/>
</dbReference>
<dbReference type="PANTHER" id="PTHR11604">
    <property type="entry name" value="PROFILIN"/>
    <property type="match status" value="1"/>
</dbReference>
<dbReference type="GO" id="GO:0005938">
    <property type="term" value="C:cell cortex"/>
    <property type="evidence" value="ECO:0007669"/>
    <property type="project" value="TreeGrafter"/>
</dbReference>
<evidence type="ECO:0000313" key="9">
    <source>
        <dbReference type="EMBL" id="AFK38637.1"/>
    </source>
</evidence>
<evidence type="ECO:0000256" key="8">
    <source>
        <dbReference type="RuleBase" id="RU003909"/>
    </source>
</evidence>
<dbReference type="AlphaFoldDB" id="I3SEE5"/>
<keyword evidence="4" id="KW-0963">Cytoplasm</keyword>
<comment type="function">
    <text evidence="7">Binds to actin and affects the structure of the cytoskeleton. At high concentrations, profilin prevents the polymerization of actin, whereas it enhances it at low concentrations.</text>
</comment>
<evidence type="ECO:0000256" key="3">
    <source>
        <dbReference type="ARBA" id="ARBA00011583"/>
    </source>
</evidence>
<name>I3SEE5_LOTJA</name>
<dbReference type="InterPro" id="IPR036140">
    <property type="entry name" value="PFN_sf"/>
</dbReference>
<comment type="subunit">
    <text evidence="3 7">Occurs in many kinds of cells as a complex with monomeric actin in a 1:1 ratio.</text>
</comment>
<evidence type="ECO:0000256" key="1">
    <source>
        <dbReference type="ARBA" id="ARBA00004245"/>
    </source>
</evidence>
<evidence type="ECO:0000256" key="6">
    <source>
        <dbReference type="ARBA" id="ARBA00023212"/>
    </source>
</evidence>
<keyword evidence="6 7" id="KW-0206">Cytoskeleton</keyword>
<dbReference type="Gene3D" id="3.30.450.30">
    <property type="entry name" value="Dynein light chain 2a, cytoplasmic"/>
    <property type="match status" value="1"/>
</dbReference>
<sequence length="95" mass="10372">MSWQTYVDDHLMCDIDATGHFLSSAAIVGHDGSIWAQSANFPQFKAGEIPGIMKDFDEPGHLAPTGLHLGGTKYMVIQESQELLSVGRRDLEVSP</sequence>
<dbReference type="PANTHER" id="PTHR11604:SF25">
    <property type="entry name" value="PROFILIN-5"/>
    <property type="match status" value="1"/>
</dbReference>
<dbReference type="Pfam" id="PF00235">
    <property type="entry name" value="Profilin"/>
    <property type="match status" value="1"/>
</dbReference>
<dbReference type="InterPro" id="IPR005455">
    <property type="entry name" value="PFN_euk"/>
</dbReference>
<dbReference type="PROSITE" id="PS00414">
    <property type="entry name" value="PROFILIN"/>
    <property type="match status" value="1"/>
</dbReference>
<comment type="subcellular location">
    <subcellularLocation>
        <location evidence="1">Cytoplasm</location>
        <location evidence="1">Cytoskeleton</location>
    </subcellularLocation>
</comment>
<keyword evidence="5 8" id="KW-0009">Actin-binding</keyword>
<dbReference type="CDD" id="cd00148">
    <property type="entry name" value="PROF"/>
    <property type="match status" value="1"/>
</dbReference>
<dbReference type="InterPro" id="IPR027310">
    <property type="entry name" value="Profilin_CS"/>
</dbReference>
<dbReference type="SUPFAM" id="SSF55770">
    <property type="entry name" value="Profilin (actin-binding protein)"/>
    <property type="match status" value="1"/>
</dbReference>